<gene>
    <name evidence="9" type="primary">cofE</name>
    <name evidence="9" type="ORF">H7965_15630</name>
</gene>
<dbReference type="EC" id="6.3.2.31" evidence="9"/>
<accession>A0A9X0UDS1</accession>
<evidence type="ECO:0000256" key="1">
    <source>
        <dbReference type="ARBA" id="ARBA00022598"/>
    </source>
</evidence>
<organism evidence="9 10">
    <name type="scientific">Siccirubricoccus deserti</name>
    <dbReference type="NCBI Taxonomy" id="2013562"/>
    <lineage>
        <taxon>Bacteria</taxon>
        <taxon>Pseudomonadati</taxon>
        <taxon>Pseudomonadota</taxon>
        <taxon>Alphaproteobacteria</taxon>
        <taxon>Acetobacterales</taxon>
        <taxon>Roseomonadaceae</taxon>
        <taxon>Siccirubricoccus</taxon>
    </lineage>
</organism>
<evidence type="ECO:0000256" key="3">
    <source>
        <dbReference type="ARBA" id="ARBA00022741"/>
    </source>
</evidence>
<keyword evidence="10" id="KW-1185">Reference proteome</keyword>
<dbReference type="Gene3D" id="3.30.1330.100">
    <property type="entry name" value="CofE-like"/>
    <property type="match status" value="1"/>
</dbReference>
<keyword evidence="1 9" id="KW-0436">Ligase</keyword>
<evidence type="ECO:0000313" key="10">
    <source>
        <dbReference type="Proteomes" id="UP000600101"/>
    </source>
</evidence>
<evidence type="ECO:0000256" key="2">
    <source>
        <dbReference type="ARBA" id="ARBA00022723"/>
    </source>
</evidence>
<protein>
    <submittedName>
        <fullName evidence="9">Coenzyme F420-0:L-glutamate ligase</fullName>
        <ecNumber evidence="9">6.3.2.31</ecNumber>
    </submittedName>
</protein>
<keyword evidence="7" id="KW-0464">Manganese</keyword>
<dbReference type="InterPro" id="IPR002847">
    <property type="entry name" value="F420-0_gamma-glut_ligase-dom"/>
</dbReference>
<evidence type="ECO:0000256" key="6">
    <source>
        <dbReference type="ARBA" id="ARBA00023134"/>
    </source>
</evidence>
<dbReference type="PANTHER" id="PTHR47917:SF1">
    <property type="entry name" value="COENZYME F420:L-GLUTAMATE LIGASE"/>
    <property type="match status" value="1"/>
</dbReference>
<dbReference type="SUPFAM" id="SSF144010">
    <property type="entry name" value="CofE-like"/>
    <property type="match status" value="1"/>
</dbReference>
<evidence type="ECO:0000256" key="7">
    <source>
        <dbReference type="ARBA" id="ARBA00023211"/>
    </source>
</evidence>
<evidence type="ECO:0000259" key="8">
    <source>
        <dbReference type="Pfam" id="PF01996"/>
    </source>
</evidence>
<evidence type="ECO:0000313" key="9">
    <source>
        <dbReference type="EMBL" id="MBC4016752.1"/>
    </source>
</evidence>
<dbReference type="GO" id="GO:0052618">
    <property type="term" value="F:coenzyme F420-0:L-glutamate ligase activity"/>
    <property type="evidence" value="ECO:0007669"/>
    <property type="project" value="UniProtKB-EC"/>
</dbReference>
<dbReference type="AlphaFoldDB" id="A0A9X0UDS1"/>
<reference evidence="9" key="1">
    <citation type="submission" date="2020-08" db="EMBL/GenBank/DDBJ databases">
        <authorList>
            <person name="Hu Y."/>
            <person name="Nguyen S.V."/>
            <person name="Li F."/>
            <person name="Fanning S."/>
        </authorList>
    </citation>
    <scope>NUCLEOTIDE SEQUENCE</scope>
    <source>
        <strain evidence="9">SYSU D8009</strain>
    </source>
</reference>
<keyword evidence="5" id="KW-0630">Potassium</keyword>
<dbReference type="InterPro" id="IPR008225">
    <property type="entry name" value="F420-0_g-glutamyl_ligase"/>
</dbReference>
<feature type="domain" description="Coenzyme F420:L-glutamate ligase-like" evidence="8">
    <location>
        <begin position="12"/>
        <end position="225"/>
    </location>
</feature>
<dbReference type="GO" id="GO:0005525">
    <property type="term" value="F:GTP binding"/>
    <property type="evidence" value="ECO:0007669"/>
    <property type="project" value="UniProtKB-KW"/>
</dbReference>
<dbReference type="GO" id="GO:0046872">
    <property type="term" value="F:metal ion binding"/>
    <property type="evidence" value="ECO:0007669"/>
    <property type="project" value="UniProtKB-KW"/>
</dbReference>
<keyword evidence="2" id="KW-0479">Metal-binding</keyword>
<dbReference type="NCBIfam" id="TIGR01916">
    <property type="entry name" value="F420_cofE"/>
    <property type="match status" value="1"/>
</dbReference>
<keyword evidence="6" id="KW-0342">GTP-binding</keyword>
<dbReference type="EMBL" id="JACOMF010000018">
    <property type="protein sequence ID" value="MBC4016752.1"/>
    <property type="molecule type" value="Genomic_DNA"/>
</dbReference>
<evidence type="ECO:0000256" key="4">
    <source>
        <dbReference type="ARBA" id="ARBA00022842"/>
    </source>
</evidence>
<name>A0A9X0UDS1_9PROT</name>
<dbReference type="Proteomes" id="UP000600101">
    <property type="component" value="Unassembled WGS sequence"/>
</dbReference>
<comment type="caution">
    <text evidence="9">The sequence shown here is derived from an EMBL/GenBank/DDBJ whole genome shotgun (WGS) entry which is preliminary data.</text>
</comment>
<evidence type="ECO:0000256" key="5">
    <source>
        <dbReference type="ARBA" id="ARBA00022958"/>
    </source>
</evidence>
<keyword evidence="4" id="KW-0460">Magnesium</keyword>
<dbReference type="Pfam" id="PF01996">
    <property type="entry name" value="F420_ligase"/>
    <property type="match status" value="1"/>
</dbReference>
<proteinExistence type="predicted"/>
<keyword evidence="3" id="KW-0547">Nucleotide-binding</keyword>
<dbReference type="Gene3D" id="3.90.1660.10">
    <property type="entry name" value="CofE-like domain"/>
    <property type="match status" value="1"/>
</dbReference>
<sequence>MQRLEMLALPGLPRVAAGDDLAALIAAGLARAGLTPQPGDVLVVAQKIVSKAEGRSVRLADVTPSARAEALAAETGKDPRVVELILSEAARVVRSRPNLIIVEHRLGFVMANAGIDQSNVVGPEEEPHALLLPRDPDASAAALSARLGLPVVISDSFGRAWRRGTVGVAIGAAGLPALVDLRGTPDMFGRTLQVSLTGFADEIAAAAGLLMGQGAEAQPVVVLRGLAWSAPDNPAANLIRVGPEDLFR</sequence>
<dbReference type="PANTHER" id="PTHR47917">
    <property type="match status" value="1"/>
</dbReference>